<accession>A0A5B7B5I9</accession>
<reference evidence="3" key="1">
    <citation type="submission" date="2019-08" db="EMBL/GenBank/DDBJ databases">
        <title>Reference gene set and small RNA set construction with multiple tissues from Davidia involucrata Baill.</title>
        <authorList>
            <person name="Yang H."/>
            <person name="Zhou C."/>
            <person name="Li G."/>
            <person name="Wang J."/>
            <person name="Gao P."/>
            <person name="Wang M."/>
            <person name="Wang R."/>
            <person name="Zhao Y."/>
        </authorList>
    </citation>
    <scope>NUCLEOTIDE SEQUENCE</scope>
    <source>
        <tissue evidence="3">Mixed with DoveR01_LX</tissue>
    </source>
</reference>
<evidence type="ECO:0000256" key="1">
    <source>
        <dbReference type="SAM" id="Coils"/>
    </source>
</evidence>
<sequence>MFDTVVSQTNTSFEIASLREKMENSSGESGRGLNGFESELAKNELKSAIQAEEKSKKAMDDLALALQEVATEANQAKEKLSSTQVELEHVKGEAQQLKVMARSTEFTCQKLLEEAKKETERYKNTVERLRLEADQESLLAWNDKEMGFVSCIKSAQEEKSVAQQENIRLIESLNAAENMTRKSREENHKLRDILKQALNEANVAKEAAGIARAENSQLKDCLTEKDEALDFLTRENERLRINEAAARENIKGLKRLLSPALLAKEFKTEDLEEGMMLKSPNPMAEEREGGEKINKAFSFDLHDILNEHENVDDEIAVEDPEKAEALKGSIFDTVVTPKSEPRTPKTAFHHRRGSSFTDDGETTNSEDFDHLDGTHFDDAENDRNSQRKRRALLRRFGDLIRRRSFHKKEPSIE</sequence>
<dbReference type="AlphaFoldDB" id="A0A5B7B5I9"/>
<feature type="compositionally biased region" description="Basic and acidic residues" evidence="2">
    <location>
        <begin position="367"/>
        <end position="385"/>
    </location>
</feature>
<gene>
    <name evidence="3" type="ORF">Din_032869</name>
</gene>
<proteinExistence type="predicted"/>
<evidence type="ECO:0000256" key="2">
    <source>
        <dbReference type="SAM" id="MobiDB-lite"/>
    </source>
</evidence>
<dbReference type="EMBL" id="GHES01032869">
    <property type="protein sequence ID" value="MPA63428.1"/>
    <property type="molecule type" value="Transcribed_RNA"/>
</dbReference>
<evidence type="ECO:0000313" key="3">
    <source>
        <dbReference type="EMBL" id="MPA63428.1"/>
    </source>
</evidence>
<evidence type="ECO:0008006" key="4">
    <source>
        <dbReference type="Google" id="ProtNLM"/>
    </source>
</evidence>
<name>A0A5B7B5I9_DAVIN</name>
<protein>
    <recommendedName>
        <fullName evidence="4">WEB family protein</fullName>
    </recommendedName>
</protein>
<feature type="coiled-coil region" evidence="1">
    <location>
        <begin position="59"/>
        <end position="256"/>
    </location>
</feature>
<feature type="region of interest" description="Disordered" evidence="2">
    <location>
        <begin position="334"/>
        <end position="388"/>
    </location>
</feature>
<dbReference type="PANTHER" id="PTHR35164">
    <property type="entry name" value="EXPRESSED PROTEIN"/>
    <property type="match status" value="1"/>
</dbReference>
<keyword evidence="1" id="KW-0175">Coiled coil</keyword>
<organism evidence="3">
    <name type="scientific">Davidia involucrata</name>
    <name type="common">Dove tree</name>
    <dbReference type="NCBI Taxonomy" id="16924"/>
    <lineage>
        <taxon>Eukaryota</taxon>
        <taxon>Viridiplantae</taxon>
        <taxon>Streptophyta</taxon>
        <taxon>Embryophyta</taxon>
        <taxon>Tracheophyta</taxon>
        <taxon>Spermatophyta</taxon>
        <taxon>Magnoliopsida</taxon>
        <taxon>eudicotyledons</taxon>
        <taxon>Gunneridae</taxon>
        <taxon>Pentapetalae</taxon>
        <taxon>asterids</taxon>
        <taxon>Cornales</taxon>
        <taxon>Nyssaceae</taxon>
        <taxon>Davidia</taxon>
    </lineage>
</organism>
<dbReference type="PANTHER" id="PTHR35164:SF9">
    <property type="entry name" value="EXPRESSED PROTEIN"/>
    <property type="match status" value="1"/>
</dbReference>